<dbReference type="EC" id="4.1.3.27" evidence="3"/>
<dbReference type="GO" id="GO:0000162">
    <property type="term" value="P:L-tryptophan biosynthetic process"/>
    <property type="evidence" value="ECO:0007669"/>
    <property type="project" value="UniProtKB-UniPathway"/>
</dbReference>
<dbReference type="PANTHER" id="PTHR11236:SF9">
    <property type="entry name" value="ANTHRANILATE SYNTHASE COMPONENT 1"/>
    <property type="match status" value="1"/>
</dbReference>
<dbReference type="InterPro" id="IPR005801">
    <property type="entry name" value="ADC_synthase"/>
</dbReference>
<dbReference type="VEuPathDB" id="FungiDB:Malapachy_2809"/>
<evidence type="ECO:0000256" key="2">
    <source>
        <dbReference type="ARBA" id="ARBA00009562"/>
    </source>
</evidence>
<gene>
    <name evidence="10" type="ORF">Malapachy_2809</name>
</gene>
<feature type="domain" description="Anthranilate synthase component I N-terminal" evidence="9">
    <location>
        <begin position="40"/>
        <end position="174"/>
    </location>
</feature>
<dbReference type="GeneID" id="28729171"/>
<dbReference type="OrthoDB" id="1865897at2759"/>
<name>A0A0M8MS81_9BASI</name>
<comment type="pathway">
    <text evidence="1">Amino-acid biosynthesis; L-tryptophan biosynthesis; L-tryptophan from chorismate: step 1/5.</text>
</comment>
<evidence type="ECO:0000256" key="5">
    <source>
        <dbReference type="ARBA" id="ARBA00022822"/>
    </source>
</evidence>
<dbReference type="InterPro" id="IPR005256">
    <property type="entry name" value="Anth_synth_I_PabB"/>
</dbReference>
<protein>
    <recommendedName>
        <fullName evidence="3">anthranilate synthase</fullName>
        <ecNumber evidence="3">4.1.3.27</ecNumber>
    </recommendedName>
</protein>
<evidence type="ECO:0000256" key="4">
    <source>
        <dbReference type="ARBA" id="ARBA00022605"/>
    </source>
</evidence>
<dbReference type="AlphaFoldDB" id="A0A0M8MS81"/>
<accession>A0A0M8MS81</accession>
<dbReference type="RefSeq" id="XP_017990223.1">
    <property type="nucleotide sequence ID" value="XM_018137295.1"/>
</dbReference>
<dbReference type="Pfam" id="PF00425">
    <property type="entry name" value="Chorismate_bind"/>
    <property type="match status" value="1"/>
</dbReference>
<dbReference type="UniPathway" id="UPA00035">
    <property type="reaction ID" value="UER00040"/>
</dbReference>
<comment type="similarity">
    <text evidence="2">Belongs to the anthranilate synthase component I family.</text>
</comment>
<feature type="domain" description="Chorismate-utilising enzyme C-terminal" evidence="8">
    <location>
        <begin position="231"/>
        <end position="485"/>
    </location>
</feature>
<keyword evidence="4" id="KW-0028">Amino-acid biosynthesis</keyword>
<evidence type="ECO:0000256" key="7">
    <source>
        <dbReference type="ARBA" id="ARBA00023239"/>
    </source>
</evidence>
<dbReference type="InterPro" id="IPR006805">
    <property type="entry name" value="Anth_synth_I_N"/>
</dbReference>
<dbReference type="PANTHER" id="PTHR11236">
    <property type="entry name" value="AMINOBENZOATE/ANTHRANILATE SYNTHASE"/>
    <property type="match status" value="1"/>
</dbReference>
<evidence type="ECO:0000313" key="11">
    <source>
        <dbReference type="Proteomes" id="UP000037751"/>
    </source>
</evidence>
<dbReference type="Proteomes" id="UP000037751">
    <property type="component" value="Unassembled WGS sequence"/>
</dbReference>
<organism evidence="10 11">
    <name type="scientific">Malassezia pachydermatis</name>
    <dbReference type="NCBI Taxonomy" id="77020"/>
    <lineage>
        <taxon>Eukaryota</taxon>
        <taxon>Fungi</taxon>
        <taxon>Dikarya</taxon>
        <taxon>Basidiomycota</taxon>
        <taxon>Ustilaginomycotina</taxon>
        <taxon>Malasseziomycetes</taxon>
        <taxon>Malasseziales</taxon>
        <taxon>Malasseziaceae</taxon>
        <taxon>Malassezia</taxon>
    </lineage>
</organism>
<keyword evidence="11" id="KW-1185">Reference proteome</keyword>
<evidence type="ECO:0000256" key="6">
    <source>
        <dbReference type="ARBA" id="ARBA00023141"/>
    </source>
</evidence>
<dbReference type="SUPFAM" id="SSF56322">
    <property type="entry name" value="ADC synthase"/>
    <property type="match status" value="1"/>
</dbReference>
<keyword evidence="5" id="KW-0822">Tryptophan biosynthesis</keyword>
<dbReference type="EMBL" id="LGAV01000011">
    <property type="protein sequence ID" value="KOS12591.1"/>
    <property type="molecule type" value="Genomic_DNA"/>
</dbReference>
<dbReference type="InterPro" id="IPR019999">
    <property type="entry name" value="Anth_synth_I-like"/>
</dbReference>
<evidence type="ECO:0000259" key="9">
    <source>
        <dbReference type="Pfam" id="PF04715"/>
    </source>
</evidence>
<dbReference type="NCBIfam" id="TIGR00564">
    <property type="entry name" value="trpE_most"/>
    <property type="match status" value="1"/>
</dbReference>
<comment type="caution">
    <text evidence="10">The sequence shown here is derived from an EMBL/GenBank/DDBJ whole genome shotgun (WGS) entry which is preliminary data.</text>
</comment>
<sequence length="504" mass="56340">MSVYQLQVHPPLADVQAALDPADGSRKGTIMPVYCKVPSDLLTPVMAYLRLSKGAELGRESFLLESVKTGERIDRYSFLGALPKDVMRTGPNLPLQGDPLKHLEERMRGYDYVALPELNMFTGGAVGYISFDCIQYFEPKTKRELRDPFNGMPECVMMLCDTAVIFDHVFQNVYCVAHVHVTETSHNVPSLYEEAVRKVHELYHAIHEDATPLPKQDIITPGEEAVSNVGKEGYERFVTELRKNIHRGEIFQAVPSQRLSRRTKLHPFNCYRHLRRINPSPYMFYLDCGDAQIVGASPETLCKISKGKVAVHAIAGTVRRGKTPEEDEALGQELLNSDKDRAEHIMLVDLARNDISRVCDPTTTQVETLMSIEKFSHVIHLTSRITGQLRPNRSKLDALRSIFPAGTVSGAPKIRAIELVTQLEQERRGVYAGAVGRIDFAQDELDVAIAIRTMTFKDGMVYLQAGGGIVYDSVKEDEYIETVNKLGSNVRCLAEAEAAYAQQS</sequence>
<evidence type="ECO:0000256" key="3">
    <source>
        <dbReference type="ARBA" id="ARBA00012266"/>
    </source>
</evidence>
<proteinExistence type="inferred from homology"/>
<dbReference type="GO" id="GO:0004049">
    <property type="term" value="F:anthranilate synthase activity"/>
    <property type="evidence" value="ECO:0007669"/>
    <property type="project" value="UniProtKB-EC"/>
</dbReference>
<keyword evidence="7" id="KW-0456">Lyase</keyword>
<dbReference type="STRING" id="77020.A0A0M8MS81"/>
<dbReference type="PRINTS" id="PR00095">
    <property type="entry name" value="ANTSNTHASEI"/>
</dbReference>
<dbReference type="Pfam" id="PF04715">
    <property type="entry name" value="Anth_synt_I_N"/>
    <property type="match status" value="1"/>
</dbReference>
<evidence type="ECO:0000313" key="10">
    <source>
        <dbReference type="EMBL" id="KOS12591.1"/>
    </source>
</evidence>
<keyword evidence="6" id="KW-0057">Aromatic amino acid biosynthesis</keyword>
<reference evidence="10 11" key="1">
    <citation type="submission" date="2015-07" db="EMBL/GenBank/DDBJ databases">
        <title>Draft Genome Sequence of Malassezia furfur CBS1878 and Malassezia pachydermatis CBS1879.</title>
        <authorList>
            <person name="Triana S."/>
            <person name="Ohm R."/>
            <person name="Gonzalez A."/>
            <person name="DeCock H."/>
            <person name="Restrepo S."/>
            <person name="Celis A."/>
        </authorList>
    </citation>
    <scope>NUCLEOTIDE SEQUENCE [LARGE SCALE GENOMIC DNA]</scope>
    <source>
        <strain evidence="10 11">CBS 1879</strain>
    </source>
</reference>
<dbReference type="InterPro" id="IPR015890">
    <property type="entry name" value="Chorismate_C"/>
</dbReference>
<dbReference type="Gene3D" id="3.60.120.10">
    <property type="entry name" value="Anthranilate synthase"/>
    <property type="match status" value="1"/>
</dbReference>
<evidence type="ECO:0000256" key="1">
    <source>
        <dbReference type="ARBA" id="ARBA00004873"/>
    </source>
</evidence>
<evidence type="ECO:0000259" key="8">
    <source>
        <dbReference type="Pfam" id="PF00425"/>
    </source>
</evidence>